<keyword evidence="3" id="KW-1185">Reference proteome</keyword>
<evidence type="ECO:0000313" key="3">
    <source>
        <dbReference type="Proteomes" id="UP001487740"/>
    </source>
</evidence>
<dbReference type="Proteomes" id="UP001487740">
    <property type="component" value="Unassembled WGS sequence"/>
</dbReference>
<name>A0AAW0SRQ6_SCYPA</name>
<evidence type="ECO:0000256" key="1">
    <source>
        <dbReference type="SAM" id="SignalP"/>
    </source>
</evidence>
<dbReference type="PANTHER" id="PTHR33964">
    <property type="entry name" value="RE45066P-RELATED"/>
    <property type="match status" value="1"/>
</dbReference>
<comment type="caution">
    <text evidence="2">The sequence shown here is derived from an EMBL/GenBank/DDBJ whole genome shotgun (WGS) entry which is preliminary data.</text>
</comment>
<dbReference type="PANTHER" id="PTHR33964:SF2">
    <property type="entry name" value="IP09356P"/>
    <property type="match status" value="1"/>
</dbReference>
<evidence type="ECO:0000313" key="2">
    <source>
        <dbReference type="EMBL" id="KAK8378094.1"/>
    </source>
</evidence>
<dbReference type="EMBL" id="JARAKH010000046">
    <property type="protein sequence ID" value="KAK8378094.1"/>
    <property type="molecule type" value="Genomic_DNA"/>
</dbReference>
<gene>
    <name evidence="2" type="ORF">O3P69_018807</name>
</gene>
<reference evidence="2 3" key="1">
    <citation type="submission" date="2023-03" db="EMBL/GenBank/DDBJ databases">
        <title>High-quality genome of Scylla paramamosain provides insights in environmental adaptation.</title>
        <authorList>
            <person name="Zhang L."/>
        </authorList>
    </citation>
    <scope>NUCLEOTIDE SEQUENCE [LARGE SCALE GENOMIC DNA]</scope>
    <source>
        <strain evidence="2">LZ_2023a</strain>
        <tissue evidence="2">Muscle</tissue>
    </source>
</reference>
<feature type="signal peptide" evidence="1">
    <location>
        <begin position="1"/>
        <end position="19"/>
    </location>
</feature>
<evidence type="ECO:0008006" key="4">
    <source>
        <dbReference type="Google" id="ProtNLM"/>
    </source>
</evidence>
<sequence>MRLYTCLTVLLLSTGGVGAENKCDTKKRELDKCLAKMAPFMPRVGLPYTPTDLANMCKAFKGGMVCVDRYTAACLTEAKQNDLQQTLQGARSFLAFLCDDPVFQKEYLSHGNCLRDVSDDWAKCQHHYKGMVWLQHRLTNITEAARDHNICCIREELLTCVYRYSVFRCRRHEALFVKKVTATLSYSDLQEEKCKNISRVTCGSSPLTLASSVCLCACLVQLLKALGFVGD</sequence>
<feature type="chain" id="PRO_5043900787" description="Secreted protein" evidence="1">
    <location>
        <begin position="20"/>
        <end position="231"/>
    </location>
</feature>
<keyword evidence="1" id="KW-0732">Signal</keyword>
<proteinExistence type="predicted"/>
<protein>
    <recommendedName>
        <fullName evidence="4">Secreted protein</fullName>
    </recommendedName>
</protein>
<accession>A0AAW0SRQ6</accession>
<organism evidence="2 3">
    <name type="scientific">Scylla paramamosain</name>
    <name type="common">Mud crab</name>
    <dbReference type="NCBI Taxonomy" id="85552"/>
    <lineage>
        <taxon>Eukaryota</taxon>
        <taxon>Metazoa</taxon>
        <taxon>Ecdysozoa</taxon>
        <taxon>Arthropoda</taxon>
        <taxon>Crustacea</taxon>
        <taxon>Multicrustacea</taxon>
        <taxon>Malacostraca</taxon>
        <taxon>Eumalacostraca</taxon>
        <taxon>Eucarida</taxon>
        <taxon>Decapoda</taxon>
        <taxon>Pleocyemata</taxon>
        <taxon>Brachyura</taxon>
        <taxon>Eubrachyura</taxon>
        <taxon>Portunoidea</taxon>
        <taxon>Portunidae</taxon>
        <taxon>Portuninae</taxon>
        <taxon>Scylla</taxon>
    </lineage>
</organism>
<dbReference type="AlphaFoldDB" id="A0AAW0SRQ6"/>